<gene>
    <name evidence="3" type="ORF">B7P33_14790</name>
</gene>
<keyword evidence="4" id="KW-1185">Reference proteome</keyword>
<evidence type="ECO:0000259" key="2">
    <source>
        <dbReference type="Pfam" id="PF02589"/>
    </source>
</evidence>
<reference evidence="3 4" key="1">
    <citation type="submission" date="2017-04" db="EMBL/GenBank/DDBJ databases">
        <title>A new member of the family Flavobacteriaceae isolated from ascidians.</title>
        <authorList>
            <person name="Chen L."/>
        </authorList>
    </citation>
    <scope>NUCLEOTIDE SEQUENCE [LARGE SCALE GENOMIC DNA]</scope>
    <source>
        <strain evidence="3 4">HQA918</strain>
    </source>
</reference>
<organism evidence="3 4">
    <name type="scientific">Sediminicola luteus</name>
    <dbReference type="NCBI Taxonomy" id="319238"/>
    <lineage>
        <taxon>Bacteria</taxon>
        <taxon>Pseudomonadati</taxon>
        <taxon>Bacteroidota</taxon>
        <taxon>Flavobacteriia</taxon>
        <taxon>Flavobacteriales</taxon>
        <taxon>Flavobacteriaceae</taxon>
        <taxon>Sediminicola</taxon>
    </lineage>
</organism>
<evidence type="ECO:0000256" key="1">
    <source>
        <dbReference type="SAM" id="MobiDB-lite"/>
    </source>
</evidence>
<sequence>MGLFGKLFGGGKKTDSDTVETRGAHMPDLDIPVDEKFTINFKRNGGKFLYCDSFSEITDVLDRIIIENQWQDQPFFSLDTELAKRFISENFMFTNRMEGTSVFFTTCEHLIAHNGSILVSSNQLHGKKLQELPDNFIVFATTSQLVESIGDGLKSIKKNSGNGIPANITTIKHFKEKSAKEEDFLSYGSTSKNLYLLLLEDF</sequence>
<dbReference type="Pfam" id="PF02589">
    <property type="entry name" value="LUD_dom"/>
    <property type="match status" value="1"/>
</dbReference>
<dbReference type="RefSeq" id="WP_097443427.1">
    <property type="nucleotide sequence ID" value="NZ_NBWU01000005.1"/>
</dbReference>
<evidence type="ECO:0000313" key="4">
    <source>
        <dbReference type="Proteomes" id="UP000219559"/>
    </source>
</evidence>
<dbReference type="SUPFAM" id="SSF100950">
    <property type="entry name" value="NagB/RpiA/CoA transferase-like"/>
    <property type="match status" value="1"/>
</dbReference>
<dbReference type="Gene3D" id="3.40.50.10420">
    <property type="entry name" value="NagB/RpiA/CoA transferase-like"/>
    <property type="match status" value="1"/>
</dbReference>
<dbReference type="AlphaFoldDB" id="A0A2A4G6U4"/>
<proteinExistence type="predicted"/>
<evidence type="ECO:0000313" key="3">
    <source>
        <dbReference type="EMBL" id="PCE63475.1"/>
    </source>
</evidence>
<dbReference type="InterPro" id="IPR024185">
    <property type="entry name" value="FTHF_cligase-like_sf"/>
</dbReference>
<dbReference type="InterPro" id="IPR037171">
    <property type="entry name" value="NagB/RpiA_transferase-like"/>
</dbReference>
<dbReference type="Proteomes" id="UP000219559">
    <property type="component" value="Unassembled WGS sequence"/>
</dbReference>
<accession>A0A2A4G6U4</accession>
<comment type="caution">
    <text evidence="3">The sequence shown here is derived from an EMBL/GenBank/DDBJ whole genome shotgun (WGS) entry which is preliminary data.</text>
</comment>
<protein>
    <submittedName>
        <fullName evidence="3">Lactate utilization protein B/C</fullName>
    </submittedName>
</protein>
<feature type="region of interest" description="Disordered" evidence="1">
    <location>
        <begin position="1"/>
        <end position="23"/>
    </location>
</feature>
<name>A0A2A4G6U4_9FLAO</name>
<dbReference type="EMBL" id="NBWU01000005">
    <property type="protein sequence ID" value="PCE63475.1"/>
    <property type="molecule type" value="Genomic_DNA"/>
</dbReference>
<feature type="compositionally biased region" description="Basic and acidic residues" evidence="1">
    <location>
        <begin position="12"/>
        <end position="23"/>
    </location>
</feature>
<dbReference type="OrthoDB" id="1425114at2"/>
<feature type="domain" description="LUD" evidence="2">
    <location>
        <begin position="35"/>
        <end position="196"/>
    </location>
</feature>
<dbReference type="InterPro" id="IPR003741">
    <property type="entry name" value="LUD_dom"/>
</dbReference>